<dbReference type="AlphaFoldDB" id="A0A7R9K645"/>
<keyword evidence="1" id="KW-0732">Signal</keyword>
<gene>
    <name evidence="4" type="ORF">TGEB3V08_LOCUS8547</name>
</gene>
<dbReference type="PANTHER" id="PTHR10199:SF100">
    <property type="entry name" value="THROMBOSPONDIN, ISOFORM A"/>
    <property type="match status" value="1"/>
</dbReference>
<dbReference type="PANTHER" id="PTHR10199">
    <property type="entry name" value="THROMBOSPONDIN"/>
    <property type="match status" value="1"/>
</dbReference>
<sequence>MRQPVSLVSENIRCDQLCKIGWAGNGQVCGPDRDLDGWPDHDLGCSDPKCRKDNCVGIPNSGQEDADGNGVGDICDPDADCDGIPNDPDNCPLVANPDQLDTDEDGADKQGDACDNCPTVPNFDQGDVDKDGIGDACDPDMDDDGRNMICKPNRWCDPPLTQILLRRVPVKETTVKLKNLPRRLTITVHLLAQNFYLTSIEGVLYVDIGAGSL</sequence>
<evidence type="ECO:0000256" key="1">
    <source>
        <dbReference type="ARBA" id="ARBA00022729"/>
    </source>
</evidence>
<evidence type="ECO:0008006" key="5">
    <source>
        <dbReference type="Google" id="ProtNLM"/>
    </source>
</evidence>
<keyword evidence="2 3" id="KW-0106">Calcium</keyword>
<dbReference type="GO" id="GO:0005509">
    <property type="term" value="F:calcium ion binding"/>
    <property type="evidence" value="ECO:0007669"/>
    <property type="project" value="UniProtKB-UniRule"/>
</dbReference>
<dbReference type="PROSITE" id="PS51234">
    <property type="entry name" value="TSP3"/>
    <property type="match status" value="1"/>
</dbReference>
<evidence type="ECO:0000256" key="3">
    <source>
        <dbReference type="PROSITE-ProRule" id="PRU00634"/>
    </source>
</evidence>
<dbReference type="EMBL" id="OE843359">
    <property type="protein sequence ID" value="CAD7602931.1"/>
    <property type="molecule type" value="Genomic_DNA"/>
</dbReference>
<proteinExistence type="predicted"/>
<dbReference type="GO" id="GO:0007155">
    <property type="term" value="P:cell adhesion"/>
    <property type="evidence" value="ECO:0007669"/>
    <property type="project" value="InterPro"/>
</dbReference>
<dbReference type="InterPro" id="IPR017897">
    <property type="entry name" value="Thrombospondin_3_rpt"/>
</dbReference>
<evidence type="ECO:0000313" key="4">
    <source>
        <dbReference type="EMBL" id="CAD7602931.1"/>
    </source>
</evidence>
<dbReference type="InterPro" id="IPR003367">
    <property type="entry name" value="Thrombospondin_3-like_rpt"/>
</dbReference>
<evidence type="ECO:0000256" key="2">
    <source>
        <dbReference type="ARBA" id="ARBA00022837"/>
    </source>
</evidence>
<dbReference type="Pfam" id="PF02412">
    <property type="entry name" value="TSP_3"/>
    <property type="match status" value="2"/>
</dbReference>
<organism evidence="4">
    <name type="scientific">Timema genevievae</name>
    <name type="common">Walking stick</name>
    <dbReference type="NCBI Taxonomy" id="629358"/>
    <lineage>
        <taxon>Eukaryota</taxon>
        <taxon>Metazoa</taxon>
        <taxon>Ecdysozoa</taxon>
        <taxon>Arthropoda</taxon>
        <taxon>Hexapoda</taxon>
        <taxon>Insecta</taxon>
        <taxon>Pterygota</taxon>
        <taxon>Neoptera</taxon>
        <taxon>Polyneoptera</taxon>
        <taxon>Phasmatodea</taxon>
        <taxon>Timematodea</taxon>
        <taxon>Timematoidea</taxon>
        <taxon>Timematidae</taxon>
        <taxon>Timema</taxon>
    </lineage>
</organism>
<protein>
    <recommendedName>
        <fullName evidence="5">Thrombospondin</fullName>
    </recommendedName>
</protein>
<dbReference type="Gene3D" id="4.10.1080.10">
    <property type="entry name" value="TSP type-3 repeat"/>
    <property type="match status" value="2"/>
</dbReference>
<name>A0A7R9K645_TIMGE</name>
<dbReference type="InterPro" id="IPR028974">
    <property type="entry name" value="TSP_type-3_rpt"/>
</dbReference>
<reference evidence="4" key="1">
    <citation type="submission" date="2020-11" db="EMBL/GenBank/DDBJ databases">
        <authorList>
            <person name="Tran Van P."/>
        </authorList>
    </citation>
    <scope>NUCLEOTIDE SEQUENCE</scope>
</reference>
<accession>A0A7R9K645</accession>
<dbReference type="SUPFAM" id="SSF103647">
    <property type="entry name" value="TSP type-3 repeat"/>
    <property type="match status" value="2"/>
</dbReference>
<feature type="repeat" description="TSP type-3" evidence="3">
    <location>
        <begin position="64"/>
        <end position="99"/>
    </location>
</feature>